<evidence type="ECO:0000256" key="1">
    <source>
        <dbReference type="ARBA" id="ARBA00022679"/>
    </source>
</evidence>
<dbReference type="InterPro" id="IPR000182">
    <property type="entry name" value="GNAT_dom"/>
</dbReference>
<comment type="caution">
    <text evidence="4">The sequence shown here is derived from an EMBL/GenBank/DDBJ whole genome shotgun (WGS) entry which is preliminary data.</text>
</comment>
<dbReference type="EMBL" id="JARPWH010000037">
    <property type="protein sequence ID" value="MDT2403003.1"/>
    <property type="molecule type" value="Genomic_DNA"/>
</dbReference>
<dbReference type="PANTHER" id="PTHR43800">
    <property type="entry name" value="PEPTIDYL-LYSINE N-ACETYLTRANSFERASE YJAB"/>
    <property type="match status" value="1"/>
</dbReference>
<dbReference type="Proteomes" id="UP001260773">
    <property type="component" value="Unassembled WGS sequence"/>
</dbReference>
<dbReference type="AlphaFoldDB" id="A0A2N8PRK3"/>
<reference evidence="4 9" key="2">
    <citation type="submission" date="2023-03" db="EMBL/GenBank/DDBJ databases">
        <authorList>
            <person name="Shen W."/>
            <person name="Cai J."/>
        </authorList>
    </citation>
    <scope>NUCLEOTIDE SEQUENCE</scope>
    <source>
        <strain evidence="4">P33-2</strain>
        <strain evidence="5 9">Y2</strain>
    </source>
</reference>
<evidence type="ECO:0000256" key="2">
    <source>
        <dbReference type="ARBA" id="ARBA00023315"/>
    </source>
</evidence>
<dbReference type="EC" id="2.3.1.-" evidence="4"/>
<keyword evidence="1 4" id="KW-0808">Transferase</keyword>
<dbReference type="RefSeq" id="WP_048721243.1">
    <property type="nucleotide sequence ID" value="NZ_JADPDV010000008.1"/>
</dbReference>
<evidence type="ECO:0000313" key="4">
    <source>
        <dbReference type="EMBL" id="MDT2403003.1"/>
    </source>
</evidence>
<keyword evidence="2 4" id="KW-0012">Acyltransferase</keyword>
<reference evidence="6 7" key="1">
    <citation type="submission" date="2018-12" db="EMBL/GenBank/DDBJ databases">
        <title>A novel vanA-carrying plasmid in a clinical isolate of Enterococcus avium.</title>
        <authorList>
            <person name="Bernasconi O.J."/>
            <person name="Luzzaro F."/>
            <person name="Endimiani A."/>
        </authorList>
    </citation>
    <scope>NUCLEOTIDE SEQUENCE [LARGE SCALE GENOMIC DNA]</scope>
    <source>
        <strain evidence="6 7">LC0559/18</strain>
    </source>
</reference>
<feature type="domain" description="N-acetyltransferase" evidence="3">
    <location>
        <begin position="3"/>
        <end position="143"/>
    </location>
</feature>
<dbReference type="EMBL" id="JARPWY010000031">
    <property type="protein sequence ID" value="MDT2514944.1"/>
    <property type="molecule type" value="Genomic_DNA"/>
</dbReference>
<evidence type="ECO:0000313" key="9">
    <source>
        <dbReference type="Proteomes" id="UP001264335"/>
    </source>
</evidence>
<dbReference type="Pfam" id="PF13508">
    <property type="entry name" value="Acetyltransf_7"/>
    <property type="match status" value="1"/>
</dbReference>
<evidence type="ECO:0000259" key="3">
    <source>
        <dbReference type="PROSITE" id="PS51186"/>
    </source>
</evidence>
<evidence type="ECO:0000313" key="6">
    <source>
        <dbReference type="EMBL" id="RVU92850.1"/>
    </source>
</evidence>
<name>A0A2N8PRK3_ENTAV</name>
<dbReference type="InterPro" id="IPR016181">
    <property type="entry name" value="Acyl_CoA_acyltransferase"/>
</dbReference>
<gene>
    <name evidence="6" type="ORF">EK398_20475</name>
    <name evidence="4" type="ORF">P7D43_11500</name>
    <name evidence="5" type="ORF">P7D79_12020</name>
</gene>
<dbReference type="Gene3D" id="3.40.630.30">
    <property type="match status" value="1"/>
</dbReference>
<evidence type="ECO:0000313" key="5">
    <source>
        <dbReference type="EMBL" id="MDT2514944.1"/>
    </source>
</evidence>
<evidence type="ECO:0000313" key="8">
    <source>
        <dbReference type="Proteomes" id="UP001260773"/>
    </source>
</evidence>
<evidence type="ECO:0000313" key="7">
    <source>
        <dbReference type="Proteomes" id="UP000288388"/>
    </source>
</evidence>
<dbReference type="SUPFAM" id="SSF55729">
    <property type="entry name" value="Acyl-CoA N-acyltransferases (Nat)"/>
    <property type="match status" value="1"/>
</dbReference>
<dbReference type="EMBL" id="RYZS01000002">
    <property type="protein sequence ID" value="RVU92850.1"/>
    <property type="molecule type" value="Genomic_DNA"/>
</dbReference>
<protein>
    <submittedName>
        <fullName evidence="4">GNAT family N-acetyltransferase</fullName>
        <ecNumber evidence="4">2.3.1.-</ecNumber>
    </submittedName>
</protein>
<proteinExistence type="predicted"/>
<dbReference type="Proteomes" id="UP001264335">
    <property type="component" value="Unassembled WGS sequence"/>
</dbReference>
<sequence>MIRRIETITDADLETIASIWLRSNLESHAFIDRNYWLKNYQTVKASLTTADLYAYYHNEKIIGFLGLIDEYIAGIFVLQEYRSLGIGGQLLARIKEKHSKLLLSVYQKNERAVQFYLKQGFTIQKETTDYETTEEEFLMEWIL</sequence>
<dbReference type="CDD" id="cd04301">
    <property type="entry name" value="NAT_SF"/>
    <property type="match status" value="1"/>
</dbReference>
<dbReference type="Proteomes" id="UP000288388">
    <property type="component" value="Unassembled WGS sequence"/>
</dbReference>
<dbReference type="PANTHER" id="PTHR43800:SF1">
    <property type="entry name" value="PEPTIDYL-LYSINE N-ACETYLTRANSFERASE YJAB"/>
    <property type="match status" value="1"/>
</dbReference>
<dbReference type="PROSITE" id="PS51186">
    <property type="entry name" value="GNAT"/>
    <property type="match status" value="1"/>
</dbReference>
<organism evidence="4 8">
    <name type="scientific">Enterococcus avium</name>
    <name type="common">Streptococcus avium</name>
    <dbReference type="NCBI Taxonomy" id="33945"/>
    <lineage>
        <taxon>Bacteria</taxon>
        <taxon>Bacillati</taxon>
        <taxon>Bacillota</taxon>
        <taxon>Bacilli</taxon>
        <taxon>Lactobacillales</taxon>
        <taxon>Enterococcaceae</taxon>
        <taxon>Enterococcus</taxon>
    </lineage>
</organism>
<accession>A0A2N8PRK3</accession>
<dbReference type="GO" id="GO:0016747">
    <property type="term" value="F:acyltransferase activity, transferring groups other than amino-acyl groups"/>
    <property type="evidence" value="ECO:0007669"/>
    <property type="project" value="InterPro"/>
</dbReference>